<feature type="compositionally biased region" description="Low complexity" evidence="2">
    <location>
        <begin position="465"/>
        <end position="499"/>
    </location>
</feature>
<evidence type="ECO:0000256" key="1">
    <source>
        <dbReference type="SAM" id="Coils"/>
    </source>
</evidence>
<name>A0ABN9S3K3_9DINO</name>
<gene>
    <name evidence="3" type="ORF">PCOR1329_LOCUS24600</name>
</gene>
<evidence type="ECO:0000313" key="4">
    <source>
        <dbReference type="Proteomes" id="UP001189429"/>
    </source>
</evidence>
<keyword evidence="1" id="KW-0175">Coiled coil</keyword>
<feature type="region of interest" description="Disordered" evidence="2">
    <location>
        <begin position="377"/>
        <end position="426"/>
    </location>
</feature>
<organism evidence="3 4">
    <name type="scientific">Prorocentrum cordatum</name>
    <dbReference type="NCBI Taxonomy" id="2364126"/>
    <lineage>
        <taxon>Eukaryota</taxon>
        <taxon>Sar</taxon>
        <taxon>Alveolata</taxon>
        <taxon>Dinophyceae</taxon>
        <taxon>Prorocentrales</taxon>
        <taxon>Prorocentraceae</taxon>
        <taxon>Prorocentrum</taxon>
    </lineage>
</organism>
<feature type="coiled-coil region" evidence="1">
    <location>
        <begin position="131"/>
        <end position="191"/>
    </location>
</feature>
<accession>A0ABN9S3K3</accession>
<sequence>MLQVPLPWWDAGGQGGPRPRSAHEGARTSPARAGRKERPRTAAAGSSSRNPRSTSGARHGGLRDPNPERDCRPAFERLHADHAERQQRRDGLQGAETRETRQQRIRRQLEAPLPEAGPDFERLHSEFYRREERLQRMREEADRQLAQQAVEVRGGGPADTDRMYARHAEHLERLEWKRQEAELARAAEERELLGVTVRGGFEEEVDVACSRLHNDAALRWERLELRRQAIEEAELMELSGGCSRLVYTSMPSSRSSLDSGGQPRWQQLYESARQRDERLAQEQMLAAVEEEQFLQNVSIHQTGSQEAQARACARLYQDGHAREQRQQLLRHRRAVDEAEDLADGWVHYRAEEAEAVAEVAANRLYQDWKTRAEKEQCRAQRALDSQPRPLATPSGDHGRRLQALYEDAGRREEQRQRRREQLEEEELEQLRLESVHAGAAARGADRRAWRREEAETVFERLSVFRGARAPPSARPSSQRAPSGRGARRAAGASPRTTPRSGASPRPTSQGGQARTPAATSGGPARRSWPPQAPGEEEGAAEPGGADAGKPVGTGAADDESQPAPPAEPLAHAQGTDSAPPRGAPPRARASTSAVRSYPASGAGAAPSREAARAARSATPPAARRRPTADELCDDGGLFERSVPLKARGAPSTLAHGQGLDPWLVCQLVEEGAGLACPERAVGGRARRR</sequence>
<reference evidence="3" key="1">
    <citation type="submission" date="2023-10" db="EMBL/GenBank/DDBJ databases">
        <authorList>
            <person name="Chen Y."/>
            <person name="Shah S."/>
            <person name="Dougan E. K."/>
            <person name="Thang M."/>
            <person name="Chan C."/>
        </authorList>
    </citation>
    <scope>NUCLEOTIDE SEQUENCE [LARGE SCALE GENOMIC DNA]</scope>
</reference>
<feature type="compositionally biased region" description="Basic and acidic residues" evidence="2">
    <location>
        <begin position="407"/>
        <end position="421"/>
    </location>
</feature>
<protein>
    <submittedName>
        <fullName evidence="3">Uncharacterized protein</fullName>
    </submittedName>
</protein>
<feature type="compositionally biased region" description="Basic and acidic residues" evidence="2">
    <location>
        <begin position="61"/>
        <end position="102"/>
    </location>
</feature>
<dbReference type="Proteomes" id="UP001189429">
    <property type="component" value="Unassembled WGS sequence"/>
</dbReference>
<evidence type="ECO:0000256" key="2">
    <source>
        <dbReference type="SAM" id="MobiDB-lite"/>
    </source>
</evidence>
<keyword evidence="4" id="KW-1185">Reference proteome</keyword>
<feature type="region of interest" description="Disordered" evidence="2">
    <location>
        <begin position="1"/>
        <end position="124"/>
    </location>
</feature>
<evidence type="ECO:0000313" key="3">
    <source>
        <dbReference type="EMBL" id="CAK0824110.1"/>
    </source>
</evidence>
<proteinExistence type="predicted"/>
<feature type="region of interest" description="Disordered" evidence="2">
    <location>
        <begin position="458"/>
        <end position="635"/>
    </location>
</feature>
<dbReference type="EMBL" id="CAUYUJ010008491">
    <property type="protein sequence ID" value="CAK0824110.1"/>
    <property type="molecule type" value="Genomic_DNA"/>
</dbReference>
<feature type="compositionally biased region" description="Low complexity" evidence="2">
    <location>
        <begin position="577"/>
        <end position="621"/>
    </location>
</feature>
<feature type="compositionally biased region" description="Polar residues" evidence="2">
    <location>
        <begin position="44"/>
        <end position="56"/>
    </location>
</feature>
<comment type="caution">
    <text evidence="3">The sequence shown here is derived from an EMBL/GenBank/DDBJ whole genome shotgun (WGS) entry which is preliminary data.</text>
</comment>